<keyword evidence="1" id="KW-0732">Signal</keyword>
<dbReference type="EMBL" id="METP01000033">
    <property type="protein sequence ID" value="OGC05893.1"/>
    <property type="molecule type" value="Genomic_DNA"/>
</dbReference>
<evidence type="ECO:0008006" key="4">
    <source>
        <dbReference type="Google" id="ProtNLM"/>
    </source>
</evidence>
<gene>
    <name evidence="2" type="ORF">A3H38_06830</name>
</gene>
<evidence type="ECO:0000313" key="3">
    <source>
        <dbReference type="Proteomes" id="UP000176938"/>
    </source>
</evidence>
<name>A0A1F4REI2_UNCSA</name>
<protein>
    <recommendedName>
        <fullName evidence="4">Bacterial Ig-like domain-containing protein</fullName>
    </recommendedName>
</protein>
<proteinExistence type="predicted"/>
<dbReference type="AlphaFoldDB" id="A0A1F4REI2"/>
<feature type="chain" id="PRO_5009514212" description="Bacterial Ig-like domain-containing protein" evidence="1">
    <location>
        <begin position="29"/>
        <end position="401"/>
    </location>
</feature>
<feature type="signal peptide" evidence="1">
    <location>
        <begin position="1"/>
        <end position="28"/>
    </location>
</feature>
<reference evidence="2 3" key="1">
    <citation type="journal article" date="2016" name="Nat. Commun.">
        <title>Thousands of microbial genomes shed light on interconnected biogeochemical processes in an aquifer system.</title>
        <authorList>
            <person name="Anantharaman K."/>
            <person name="Brown C.T."/>
            <person name="Hug L.A."/>
            <person name="Sharon I."/>
            <person name="Castelle C.J."/>
            <person name="Probst A.J."/>
            <person name="Thomas B.C."/>
            <person name="Singh A."/>
            <person name="Wilkins M.J."/>
            <person name="Karaoz U."/>
            <person name="Brodie E.L."/>
            <person name="Williams K.H."/>
            <person name="Hubbard S.S."/>
            <person name="Banfield J.F."/>
        </authorList>
    </citation>
    <scope>NUCLEOTIDE SEQUENCE [LARGE SCALE GENOMIC DNA]</scope>
</reference>
<accession>A0A1F4REI2</accession>
<sequence length="401" mass="41972">MKFKLKWRGKLVFEIFTLLFLFSGMAQATVNGSISISGNGGTYKVLDDSNATMTPNPETVAPTNFLFFNSSPAPNAAATTFAPSGYSTYRSAGDFDVFRYDFAGTGNVYVLALAGDGLHYKIVNTGNYYTGTAWASSNLALSATEAKDYFISGTTDHLKGAPYAPTLSIQEAQTRIGETNNTETTLTIRVSAVPGASPNIIEVGGASSTYAVEIVKVGDAAPVAVRAADGVIGPSLINQSSGTFTLTGSYFVAGATYSIRAWNRNWFSSTDDAANKIADEWTLLGGSGIPGTLSTTINFINGLNFFALGMPAGGLGNWYVGTTGFNTVGELIAVLGGPTRVSTFGYVDNDGNIIGVKVNAAETGFEGSLLLNTPLSATQGYQVYMKGLTVPLVATISNVSQ</sequence>
<evidence type="ECO:0000313" key="2">
    <source>
        <dbReference type="EMBL" id="OGC05893.1"/>
    </source>
</evidence>
<dbReference type="Proteomes" id="UP000176938">
    <property type="component" value="Unassembled WGS sequence"/>
</dbReference>
<comment type="caution">
    <text evidence="2">The sequence shown here is derived from an EMBL/GenBank/DDBJ whole genome shotgun (WGS) entry which is preliminary data.</text>
</comment>
<evidence type="ECO:0000256" key="1">
    <source>
        <dbReference type="SAM" id="SignalP"/>
    </source>
</evidence>
<organism evidence="2 3">
    <name type="scientific">candidate division WOR-1 bacterium RIFCSPLOWO2_02_FULL_46_20</name>
    <dbReference type="NCBI Taxonomy" id="1802567"/>
    <lineage>
        <taxon>Bacteria</taxon>
        <taxon>Bacillati</taxon>
        <taxon>Saganbacteria</taxon>
    </lineage>
</organism>